<name>A0A1B8GTP2_9PEZI</name>
<gene>
    <name evidence="1" type="ORF">VE01_02640</name>
</gene>
<dbReference type="SUPFAM" id="SSF52266">
    <property type="entry name" value="SGNH hydrolase"/>
    <property type="match status" value="1"/>
</dbReference>
<dbReference type="Gene3D" id="3.40.50.1110">
    <property type="entry name" value="SGNH hydrolase"/>
    <property type="match status" value="1"/>
</dbReference>
<protein>
    <recommendedName>
        <fullName evidence="3">SGNH hydrolase-type esterase domain-containing protein</fullName>
    </recommendedName>
</protein>
<sequence>MNQKINTSRFYFEFKGHAIPDVSAFRSTTLSLRPSKPIVYLAGDSSLDNKYWVPSSSPRSIPLLVDVPEIYRSTLDRPHPKPDVAFWLNHLLGDRATALNLAVEASTLRERDNCLLDHDQFIRDNIRANDILIVSVGSNDIAMKPTFSTIRHMLQLAWLTPRSSLQKGTAWCLGHFVRMFKSEVESYVSRLVEKNKPRVVIVCMIYYPLEANASKQESWADLPLKLMGYNRFPGQLQTAIRIMYELATKQIQIPGVLVVPCALFESLDGKCEADYVARVEPSAEGGRKMALQLSEVIDSFITAQTDI</sequence>
<evidence type="ECO:0008006" key="3">
    <source>
        <dbReference type="Google" id="ProtNLM"/>
    </source>
</evidence>
<proteinExistence type="predicted"/>
<dbReference type="Proteomes" id="UP000091956">
    <property type="component" value="Unassembled WGS sequence"/>
</dbReference>
<reference evidence="1 2" key="1">
    <citation type="submission" date="2016-03" db="EMBL/GenBank/DDBJ databases">
        <title>Comparative genomics of Pseudogymnoascus destructans, the fungus causing white-nose syndrome of bats.</title>
        <authorList>
            <person name="Palmer J.M."/>
            <person name="Drees K.P."/>
            <person name="Foster J.T."/>
            <person name="Lindner D.L."/>
        </authorList>
    </citation>
    <scope>NUCLEOTIDE SEQUENCE [LARGE SCALE GENOMIC DNA]</scope>
    <source>
        <strain evidence="1 2">UAMH 10579</strain>
    </source>
</reference>
<dbReference type="RefSeq" id="XP_018132918.1">
    <property type="nucleotide sequence ID" value="XM_018272148.2"/>
</dbReference>
<dbReference type="GeneID" id="28836026"/>
<dbReference type="AlphaFoldDB" id="A0A1B8GTP2"/>
<reference evidence="2" key="2">
    <citation type="journal article" date="2018" name="Nat. Commun.">
        <title>Extreme sensitivity to ultraviolet light in the fungal pathogen causing white-nose syndrome of bats.</title>
        <authorList>
            <person name="Palmer J.M."/>
            <person name="Drees K.P."/>
            <person name="Foster J.T."/>
            <person name="Lindner D.L."/>
        </authorList>
    </citation>
    <scope>NUCLEOTIDE SEQUENCE [LARGE SCALE GENOMIC DNA]</scope>
    <source>
        <strain evidence="2">UAMH 10579</strain>
    </source>
</reference>
<dbReference type="OrthoDB" id="2150942at2759"/>
<dbReference type="EMBL" id="KV460213">
    <property type="protein sequence ID" value="OBT99185.1"/>
    <property type="molecule type" value="Genomic_DNA"/>
</dbReference>
<evidence type="ECO:0000313" key="1">
    <source>
        <dbReference type="EMBL" id="OBT99185.1"/>
    </source>
</evidence>
<dbReference type="InterPro" id="IPR036514">
    <property type="entry name" value="SGNH_hydro_sf"/>
</dbReference>
<keyword evidence="2" id="KW-1185">Reference proteome</keyword>
<evidence type="ECO:0000313" key="2">
    <source>
        <dbReference type="Proteomes" id="UP000091956"/>
    </source>
</evidence>
<organism evidence="1 2">
    <name type="scientific">Pseudogymnoascus verrucosus</name>
    <dbReference type="NCBI Taxonomy" id="342668"/>
    <lineage>
        <taxon>Eukaryota</taxon>
        <taxon>Fungi</taxon>
        <taxon>Dikarya</taxon>
        <taxon>Ascomycota</taxon>
        <taxon>Pezizomycotina</taxon>
        <taxon>Leotiomycetes</taxon>
        <taxon>Thelebolales</taxon>
        <taxon>Thelebolaceae</taxon>
        <taxon>Pseudogymnoascus</taxon>
    </lineage>
</organism>
<accession>A0A1B8GTP2</accession>